<dbReference type="GO" id="GO:0003682">
    <property type="term" value="F:chromatin binding"/>
    <property type="evidence" value="ECO:0007669"/>
    <property type="project" value="TreeGrafter"/>
</dbReference>
<evidence type="ECO:0000259" key="3">
    <source>
        <dbReference type="Pfam" id="PF04825"/>
    </source>
</evidence>
<feature type="domain" description="Rad21/Rec8-like protein N-terminal" evidence="3">
    <location>
        <begin position="1"/>
        <end position="89"/>
    </location>
</feature>
<dbReference type="InterPro" id="IPR039781">
    <property type="entry name" value="Rad21/Rec8-like"/>
</dbReference>
<dbReference type="PANTHER" id="PTHR12585:SF69">
    <property type="entry name" value="FI11703P"/>
    <property type="match status" value="1"/>
</dbReference>
<dbReference type="OrthoDB" id="10071381at2759"/>
<dbReference type="VEuPathDB" id="MicrosporidiaDB:VICG_00967"/>
<dbReference type="Proteomes" id="UP000011082">
    <property type="component" value="Unassembled WGS sequence"/>
</dbReference>
<reference evidence="5" key="1">
    <citation type="submission" date="2011-05" db="EMBL/GenBank/DDBJ databases">
        <title>The genome sequence of Vittaforma corneae strain ATCC 50505.</title>
        <authorList>
            <consortium name="The Broad Institute Genome Sequencing Platform"/>
            <person name="Cuomo C."/>
            <person name="Didier E."/>
            <person name="Bowers L."/>
            <person name="Young S.K."/>
            <person name="Zeng Q."/>
            <person name="Gargeya S."/>
            <person name="Fitzgerald M."/>
            <person name="Haas B."/>
            <person name="Abouelleil A."/>
            <person name="Alvarado L."/>
            <person name="Arachchi H.M."/>
            <person name="Berlin A."/>
            <person name="Chapman S.B."/>
            <person name="Gearin G."/>
            <person name="Goldberg J."/>
            <person name="Griggs A."/>
            <person name="Gujja S."/>
            <person name="Hansen M."/>
            <person name="Heiman D."/>
            <person name="Howarth C."/>
            <person name="Larimer J."/>
            <person name="Lui A."/>
            <person name="MacDonald P.J.P."/>
            <person name="McCowen C."/>
            <person name="Montmayeur A."/>
            <person name="Murphy C."/>
            <person name="Neiman D."/>
            <person name="Pearson M."/>
            <person name="Priest M."/>
            <person name="Roberts A."/>
            <person name="Saif S."/>
            <person name="Shea T."/>
            <person name="Sisk P."/>
            <person name="Stolte C."/>
            <person name="Sykes S."/>
            <person name="Wortman J."/>
            <person name="Nusbaum C."/>
            <person name="Birren B."/>
        </authorList>
    </citation>
    <scope>NUCLEOTIDE SEQUENCE [LARGE SCALE GENOMIC DNA]</scope>
    <source>
        <strain evidence="5">ATCC 50505</strain>
    </source>
</reference>
<evidence type="ECO:0000313" key="4">
    <source>
        <dbReference type="EMBL" id="ELA41950.1"/>
    </source>
</evidence>
<dbReference type="HOGENOM" id="CLU_855804_0_0_1"/>
<dbReference type="Pfam" id="PF04825">
    <property type="entry name" value="Rad21_Rec8_N"/>
    <property type="match status" value="1"/>
</dbReference>
<dbReference type="STRING" id="993615.L2GN75"/>
<dbReference type="GO" id="GO:1990414">
    <property type="term" value="P:replication-born double-strand break repair via sister chromatid exchange"/>
    <property type="evidence" value="ECO:0007669"/>
    <property type="project" value="TreeGrafter"/>
</dbReference>
<organism evidence="4 5">
    <name type="scientific">Vittaforma corneae (strain ATCC 50505)</name>
    <name type="common">Microsporidian parasite</name>
    <name type="synonym">Nosema corneum</name>
    <dbReference type="NCBI Taxonomy" id="993615"/>
    <lineage>
        <taxon>Eukaryota</taxon>
        <taxon>Fungi</taxon>
        <taxon>Fungi incertae sedis</taxon>
        <taxon>Microsporidia</taxon>
        <taxon>Nosematidae</taxon>
        <taxon>Vittaforma</taxon>
    </lineage>
</organism>
<dbReference type="GeneID" id="19881679"/>
<protein>
    <recommendedName>
        <fullName evidence="3">Rad21/Rec8-like protein N-terminal domain-containing protein</fullName>
    </recommendedName>
</protein>
<proteinExistence type="predicted"/>
<dbReference type="InterPro" id="IPR006910">
    <property type="entry name" value="Rad21_Rec8_N"/>
</dbReference>
<comment type="subcellular location">
    <subcellularLocation>
        <location evidence="1">Nucleus</location>
    </subcellularLocation>
</comment>
<gene>
    <name evidence="4" type="ORF">VICG_00967</name>
</gene>
<accession>L2GN75</accession>
<name>L2GN75_VITCO</name>
<evidence type="ECO:0000256" key="2">
    <source>
        <dbReference type="ARBA" id="ARBA00023242"/>
    </source>
</evidence>
<dbReference type="EMBL" id="JH370136">
    <property type="protein sequence ID" value="ELA41950.1"/>
    <property type="molecule type" value="Genomic_DNA"/>
</dbReference>
<dbReference type="AlphaFoldDB" id="L2GN75"/>
<dbReference type="GO" id="GO:0007062">
    <property type="term" value="P:sister chromatid cohesion"/>
    <property type="evidence" value="ECO:0007669"/>
    <property type="project" value="InterPro"/>
</dbReference>
<dbReference type="GO" id="GO:0005634">
    <property type="term" value="C:nucleus"/>
    <property type="evidence" value="ECO:0007669"/>
    <property type="project" value="UniProtKB-SubCell"/>
</dbReference>
<dbReference type="InParanoid" id="L2GN75"/>
<dbReference type="PANTHER" id="PTHR12585">
    <property type="entry name" value="SCC1 / RAD21 FAMILY MEMBER"/>
    <property type="match status" value="1"/>
</dbReference>
<keyword evidence="5" id="KW-1185">Reference proteome</keyword>
<sequence>MFYAPEILSYKNKTELSLVYYMSTAKNPKRFARKDVVELNVESIINQMKNPKVPFALRLYSYLLKGIVRIWVMKVDFYKGKVQSLLSKSMSRPKNNALRKREISSLSNEINLRIIEDFISEVEDLSTNTEINLIRPNGNTLRFGAIPDGFNIDGLCSAYDGFNADGLSMAQDGFDVDGFAESINSNIPSNASRRVSSMKIDRKIEMKPDEVYAKKIKTSTFEVPSLIDCHAIQLFERTMCKSKADANQSYNAGIGFDFDTVSIEDPRVSSSLSQERSIERERPAVSQNELQALWFYNLLVSATKGEVRLVQSEPFSEIVIERPSN</sequence>
<dbReference type="GO" id="GO:0008278">
    <property type="term" value="C:cohesin complex"/>
    <property type="evidence" value="ECO:0007669"/>
    <property type="project" value="InterPro"/>
</dbReference>
<dbReference type="RefSeq" id="XP_007604414.1">
    <property type="nucleotide sequence ID" value="XM_007604352.1"/>
</dbReference>
<evidence type="ECO:0000313" key="5">
    <source>
        <dbReference type="Proteomes" id="UP000011082"/>
    </source>
</evidence>
<keyword evidence="2" id="KW-0539">Nucleus</keyword>
<evidence type="ECO:0000256" key="1">
    <source>
        <dbReference type="ARBA" id="ARBA00004123"/>
    </source>
</evidence>